<dbReference type="PANTHER" id="PTHR33490">
    <property type="entry name" value="BLR5614 PROTEIN-RELATED"/>
    <property type="match status" value="1"/>
</dbReference>
<evidence type="ECO:0000256" key="2">
    <source>
        <dbReference type="SAM" id="Phobius"/>
    </source>
</evidence>
<protein>
    <submittedName>
        <fullName evidence="4">Transglutaminase-like domain-containing protein</fullName>
    </submittedName>
</protein>
<feature type="transmembrane region" description="Helical" evidence="2">
    <location>
        <begin position="29"/>
        <end position="49"/>
    </location>
</feature>
<keyword evidence="5" id="KW-1185">Reference proteome</keyword>
<feature type="domain" description="Transglutaminase-like" evidence="3">
    <location>
        <begin position="320"/>
        <end position="430"/>
    </location>
</feature>
<dbReference type="InterPro" id="IPR002931">
    <property type="entry name" value="Transglutaminase-like"/>
</dbReference>
<dbReference type="SUPFAM" id="SSF54001">
    <property type="entry name" value="Cysteine proteinases"/>
    <property type="match status" value="1"/>
</dbReference>
<reference evidence="4 5" key="1">
    <citation type="submission" date="2024-03" db="EMBL/GenBank/DDBJ databases">
        <title>High-quality draft genome sequence of Oceanobacter sp. wDCs-4.</title>
        <authorList>
            <person name="Dong C."/>
        </authorList>
    </citation>
    <scope>NUCLEOTIDE SEQUENCE [LARGE SCALE GENOMIC DNA]</scope>
    <source>
        <strain evidence="5">wDCs-4</strain>
    </source>
</reference>
<comment type="caution">
    <text evidence="4">The sequence shown here is derived from an EMBL/GenBank/DDBJ whole genome shotgun (WGS) entry which is preliminary data.</text>
</comment>
<evidence type="ECO:0000259" key="3">
    <source>
        <dbReference type="SMART" id="SM00460"/>
    </source>
</evidence>
<sequence>MNPENTYSSASTHVWESSSHRDSATLRGIARLMLLVFLNAVVWPSWAVAIEIDHQQQLAAEREWDINNQQLHQVLGNLQDHIRSKRQEVVDEINADQGLIAELLTFLGFGADAIVDEPSRRFLQRLQAFYEQTRGSLEQEARLLKEQDVPEEILQRQKAMSEQIMAHYDEVLSKLADVLLDQSLVEQADKLDALDAVLESLSTRKARDPFDPNKLPWGTPDPKQTPAPAQSADQLSQRYELPLFETGPLLAANVITPDMLGNPGGPTQADLDGTLDAPLSDAIRAKAEELNHDPVAIYQWVRNNIEFIPSFGSIQGAEYTLEYKKGNAFDTASLLVALLRAANIPARYAFGTVSIPAEEVMNWVGNVKNTDAAGNLMGQGGIPNVGLIRGGQVTHFRLEHVWVEAWIDYLPSRGAKHQRGDTWIPMDASFKQYDYQEGMNLAEAVPFDAQGLVDEIEQNSTINEAEGWVQGGSNTAVEQALETYQAQLQAYIESQNPDATVGDVLGSSSIKSVVQAPLAAALPYELMTRKLVSSELSNSQRWKFKYSLGTSLYGRMGSTMLTINKPTVELAGKKLALSFAPATDADAETIASYLPQPDENDNIDPADIPDTLPGYLIHLNGEFSIGDEVAATTSSLTMGTELLSEMGYWQPGRGWKTTTNRPVAGEYRAIALDLQGISPTQA</sequence>
<organism evidence="4 5">
    <name type="scientific">Oceanobacter antarcticus</name>
    <dbReference type="NCBI Taxonomy" id="3133425"/>
    <lineage>
        <taxon>Bacteria</taxon>
        <taxon>Pseudomonadati</taxon>
        <taxon>Pseudomonadota</taxon>
        <taxon>Gammaproteobacteria</taxon>
        <taxon>Oceanospirillales</taxon>
        <taxon>Oceanospirillaceae</taxon>
        <taxon>Oceanobacter</taxon>
    </lineage>
</organism>
<keyword evidence="2" id="KW-0472">Membrane</keyword>
<accession>A0ABW8NLH0</accession>
<dbReference type="EMBL" id="JBBKTX010000020">
    <property type="protein sequence ID" value="MFK4753829.1"/>
    <property type="molecule type" value="Genomic_DNA"/>
</dbReference>
<dbReference type="RefSeq" id="WP_416206823.1">
    <property type="nucleotide sequence ID" value="NZ_JBBKTX010000020.1"/>
</dbReference>
<gene>
    <name evidence="4" type="ORF">WG929_15555</name>
</gene>
<proteinExistence type="predicted"/>
<evidence type="ECO:0000313" key="4">
    <source>
        <dbReference type="EMBL" id="MFK4753829.1"/>
    </source>
</evidence>
<dbReference type="InterPro" id="IPR038765">
    <property type="entry name" value="Papain-like_cys_pep_sf"/>
</dbReference>
<evidence type="ECO:0000313" key="5">
    <source>
        <dbReference type="Proteomes" id="UP001620597"/>
    </source>
</evidence>
<evidence type="ECO:0000256" key="1">
    <source>
        <dbReference type="SAM" id="MobiDB-lite"/>
    </source>
</evidence>
<dbReference type="SMART" id="SM00460">
    <property type="entry name" value="TGc"/>
    <property type="match status" value="1"/>
</dbReference>
<dbReference type="Proteomes" id="UP001620597">
    <property type="component" value="Unassembled WGS sequence"/>
</dbReference>
<keyword evidence="2" id="KW-1133">Transmembrane helix</keyword>
<keyword evidence="2" id="KW-0812">Transmembrane</keyword>
<feature type="region of interest" description="Disordered" evidence="1">
    <location>
        <begin position="205"/>
        <end position="232"/>
    </location>
</feature>
<dbReference type="Gene3D" id="3.10.620.30">
    <property type="match status" value="1"/>
</dbReference>
<feature type="non-terminal residue" evidence="4">
    <location>
        <position position="682"/>
    </location>
</feature>
<name>A0ABW8NLH0_9GAMM</name>
<dbReference type="Pfam" id="PF01841">
    <property type="entry name" value="Transglut_core"/>
    <property type="match status" value="1"/>
</dbReference>